<gene>
    <name evidence="2" type="ORF">GCM10023151_07520</name>
</gene>
<dbReference type="GO" id="GO:0016787">
    <property type="term" value="F:hydrolase activity"/>
    <property type="evidence" value="ECO:0007669"/>
    <property type="project" value="UniProtKB-KW"/>
</dbReference>
<dbReference type="InterPro" id="IPR026555">
    <property type="entry name" value="NSL3/Tex30"/>
</dbReference>
<dbReference type="Gene3D" id="3.40.50.1820">
    <property type="entry name" value="alpha/beta hydrolase"/>
    <property type="match status" value="1"/>
</dbReference>
<organism evidence="2 3">
    <name type="scientific">Kangiella marina</name>
    <dbReference type="NCBI Taxonomy" id="1079178"/>
    <lineage>
        <taxon>Bacteria</taxon>
        <taxon>Pseudomonadati</taxon>
        <taxon>Pseudomonadota</taxon>
        <taxon>Gammaproteobacteria</taxon>
        <taxon>Kangiellales</taxon>
        <taxon>Kangiellaceae</taxon>
        <taxon>Kangiella</taxon>
    </lineage>
</organism>
<dbReference type="PANTHER" id="PTHR13136">
    <property type="entry name" value="TESTIS DEVELOPMENT PROTEIN PRTD"/>
    <property type="match status" value="1"/>
</dbReference>
<proteinExistence type="predicted"/>
<dbReference type="Pfam" id="PF20408">
    <property type="entry name" value="Abhydrolase_11"/>
    <property type="match status" value="1"/>
</dbReference>
<evidence type="ECO:0000313" key="2">
    <source>
        <dbReference type="EMBL" id="GAA4357959.1"/>
    </source>
</evidence>
<accession>A0ABP8IFV1</accession>
<name>A0ABP8IFV1_9GAMM</name>
<dbReference type="RefSeq" id="WP_345291863.1">
    <property type="nucleotide sequence ID" value="NZ_BAABFV010000001.1"/>
</dbReference>
<feature type="domain" description="KANL3/Tex30 alpha/beta hydrolase-like" evidence="1">
    <location>
        <begin position="3"/>
        <end position="191"/>
    </location>
</feature>
<dbReference type="EMBL" id="BAABFV010000001">
    <property type="protein sequence ID" value="GAA4357959.1"/>
    <property type="molecule type" value="Genomic_DNA"/>
</dbReference>
<dbReference type="InterPro" id="IPR046879">
    <property type="entry name" value="KANL3/Tex30_Abhydrolase"/>
</dbReference>
<evidence type="ECO:0000313" key="3">
    <source>
        <dbReference type="Proteomes" id="UP001501011"/>
    </source>
</evidence>
<dbReference type="Proteomes" id="UP001501011">
    <property type="component" value="Unassembled WGS sequence"/>
</dbReference>
<protein>
    <submittedName>
        <fullName evidence="2">Alpha/beta fold hydrolase</fullName>
    </submittedName>
</protein>
<reference evidence="3" key="1">
    <citation type="journal article" date="2019" name="Int. J. Syst. Evol. Microbiol.">
        <title>The Global Catalogue of Microorganisms (GCM) 10K type strain sequencing project: providing services to taxonomists for standard genome sequencing and annotation.</title>
        <authorList>
            <consortium name="The Broad Institute Genomics Platform"/>
            <consortium name="The Broad Institute Genome Sequencing Center for Infectious Disease"/>
            <person name="Wu L."/>
            <person name="Ma J."/>
        </authorList>
    </citation>
    <scope>NUCLEOTIDE SEQUENCE [LARGE SCALE GENOMIC DNA]</scope>
    <source>
        <strain evidence="3">JCM 17728</strain>
    </source>
</reference>
<comment type="caution">
    <text evidence="2">The sequence shown here is derived from an EMBL/GenBank/DDBJ whole genome shotgun (WGS) entry which is preliminary data.</text>
</comment>
<dbReference type="InterPro" id="IPR029058">
    <property type="entry name" value="AB_hydrolase_fold"/>
</dbReference>
<keyword evidence="3" id="KW-1185">Reference proteome</keyword>
<keyword evidence="2" id="KW-0378">Hydrolase</keyword>
<evidence type="ECO:0000259" key="1">
    <source>
        <dbReference type="Pfam" id="PF20408"/>
    </source>
</evidence>
<sequence length="200" mass="22372">MKQIALILAHGAGADSQSEFVQYMQREIADDLIKVITFDFPYMIRRQQTGKKSPPDRMPTLIECYKKQIEAVTGDIIIIGGKSMGGRVATMVADDMPVDGVIAMGYPFHPPGKPEKTRTEHLADLKTPCLILQGTRDPFGKPDDVASYSLSKQIEVQWLEDGNHSFETLKRSTITTEQSWELAAAQARHFIHKRLKANNS</sequence>
<dbReference type="SUPFAM" id="SSF53474">
    <property type="entry name" value="alpha/beta-Hydrolases"/>
    <property type="match status" value="1"/>
</dbReference>
<dbReference type="PANTHER" id="PTHR13136:SF11">
    <property type="entry name" value="TESTIS-EXPRESSED PROTEIN 30"/>
    <property type="match status" value="1"/>
</dbReference>